<reference evidence="4 6" key="2">
    <citation type="submission" date="2018-11" db="EMBL/GenBank/DDBJ databases">
        <title>Genome sequences of Brenneria nigrifluens and Brenneria rubrifaciens.</title>
        <authorList>
            <person name="Poret-Peterson A.T."/>
            <person name="McClean A.E."/>
            <person name="Kluepfel D.A."/>
        </authorList>
    </citation>
    <scope>NUCLEOTIDE SEQUENCE [LARGE SCALE GENOMIC DNA]</scope>
    <source>
        <strain evidence="4 6">ATCC 13028</strain>
    </source>
</reference>
<dbReference type="OrthoDB" id="9807853at2"/>
<name>A0A2U1UQM2_9GAMM</name>
<evidence type="ECO:0000313" key="3">
    <source>
        <dbReference type="EMBL" id="PWC23947.1"/>
    </source>
</evidence>
<evidence type="ECO:0000313" key="5">
    <source>
        <dbReference type="Proteomes" id="UP000295985"/>
    </source>
</evidence>
<dbReference type="EMBL" id="QDKK01000018">
    <property type="protein sequence ID" value="PWC23947.1"/>
    <property type="molecule type" value="Genomic_DNA"/>
</dbReference>
<feature type="domain" description="Fido" evidence="2">
    <location>
        <begin position="61"/>
        <end position="202"/>
    </location>
</feature>
<evidence type="ECO:0000256" key="1">
    <source>
        <dbReference type="PIRSR" id="PIRSR640198-1"/>
    </source>
</evidence>
<dbReference type="PANTHER" id="PTHR13504:SF39">
    <property type="entry name" value="CELL FILAMENTATION PROTEIN"/>
    <property type="match status" value="1"/>
</dbReference>
<dbReference type="NCBIfam" id="TIGR02613">
    <property type="entry name" value="mob_myst_B"/>
    <property type="match status" value="1"/>
</dbReference>
<dbReference type="SUPFAM" id="SSF140931">
    <property type="entry name" value="Fic-like"/>
    <property type="match status" value="1"/>
</dbReference>
<evidence type="ECO:0000313" key="6">
    <source>
        <dbReference type="Proteomes" id="UP000303847"/>
    </source>
</evidence>
<dbReference type="Proteomes" id="UP000295985">
    <property type="component" value="Unassembled WGS sequence"/>
</dbReference>
<feature type="active site" evidence="1">
    <location>
        <position position="136"/>
    </location>
</feature>
<dbReference type="Proteomes" id="UP000303847">
    <property type="component" value="Chromosome"/>
</dbReference>
<gene>
    <name evidence="3" type="ORF">DDT54_12545</name>
    <name evidence="4" type="ORF">EH206_22185</name>
</gene>
<proteinExistence type="predicted"/>
<reference evidence="3 5" key="1">
    <citation type="submission" date="2018-04" db="EMBL/GenBank/DDBJ databases">
        <title>Brenneria corticis sp.nov.</title>
        <authorList>
            <person name="Li Y."/>
        </authorList>
    </citation>
    <scope>NUCLEOTIDE SEQUENCE [LARGE SCALE GENOMIC DNA]</scope>
    <source>
        <strain evidence="3 5">LMG 2694</strain>
    </source>
</reference>
<dbReference type="PROSITE" id="PS51459">
    <property type="entry name" value="FIDO"/>
    <property type="match status" value="1"/>
</dbReference>
<dbReference type="InterPro" id="IPR036597">
    <property type="entry name" value="Fido-like_dom_sf"/>
</dbReference>
<protein>
    <submittedName>
        <fullName evidence="3">Mobile mystery protein B</fullName>
    </submittedName>
</protein>
<dbReference type="InterPro" id="IPR003812">
    <property type="entry name" value="Fido"/>
</dbReference>
<accession>A0A2U1UQM2</accession>
<dbReference type="PANTHER" id="PTHR13504">
    <property type="entry name" value="FIDO DOMAIN-CONTAINING PROTEIN DDB_G0283145"/>
    <property type="match status" value="1"/>
</dbReference>
<evidence type="ECO:0000259" key="2">
    <source>
        <dbReference type="PROSITE" id="PS51459"/>
    </source>
</evidence>
<sequence length="203" mass="23537">MNDTINGNLPDGATALSPDDLDGLIPDYITTREDLNEFEKTNIQEALNWVRRQRLTCDQVLTVDFCINLHKRMFDETWQWAGRFRIREVNIGNTPPHMISTQVRNALDNVAYWVQNNIFKIDEICLRLHRDIVWIHPFPNGNGRHSRIFCDILRQSLGYEHFSWGNNSGNLASSDAQRLEYIAALKEADRGDYERLLKFATSA</sequence>
<dbReference type="InterPro" id="IPR013436">
    <property type="entry name" value="Mobile_mystery_prot_B"/>
</dbReference>
<dbReference type="InterPro" id="IPR040198">
    <property type="entry name" value="Fido_containing"/>
</dbReference>
<dbReference type="Pfam" id="PF02661">
    <property type="entry name" value="Fic"/>
    <property type="match status" value="1"/>
</dbReference>
<dbReference type="AlphaFoldDB" id="A0A2U1UQM2"/>
<dbReference type="Gene3D" id="1.10.3290.10">
    <property type="entry name" value="Fido-like domain"/>
    <property type="match status" value="1"/>
</dbReference>
<dbReference type="EMBL" id="CP034036">
    <property type="protein sequence ID" value="QCR06618.1"/>
    <property type="molecule type" value="Genomic_DNA"/>
</dbReference>
<keyword evidence="6" id="KW-1185">Reference proteome</keyword>
<evidence type="ECO:0000313" key="4">
    <source>
        <dbReference type="EMBL" id="QCR06618.1"/>
    </source>
</evidence>
<dbReference type="RefSeq" id="WP_009114994.1">
    <property type="nucleotide sequence ID" value="NZ_CP034036.1"/>
</dbReference>
<organism evidence="3 5">
    <name type="scientific">Brenneria nigrifluens DSM 30175 = ATCC 13028</name>
    <dbReference type="NCBI Taxonomy" id="1121120"/>
    <lineage>
        <taxon>Bacteria</taxon>
        <taxon>Pseudomonadati</taxon>
        <taxon>Pseudomonadota</taxon>
        <taxon>Gammaproteobacteria</taxon>
        <taxon>Enterobacterales</taxon>
        <taxon>Pectobacteriaceae</taxon>
        <taxon>Brenneria</taxon>
    </lineage>
</organism>